<comment type="caution">
    <text evidence="1">The sequence shown here is derived from an EMBL/GenBank/DDBJ whole genome shotgun (WGS) entry which is preliminary data.</text>
</comment>
<organism evidence="1 2">
    <name type="scientific">candidate division CPR2 bacterium GW2011_GWC1_41_48</name>
    <dbReference type="NCBI Taxonomy" id="1618344"/>
    <lineage>
        <taxon>Bacteria</taxon>
        <taxon>Bacteria division CPR2</taxon>
    </lineage>
</organism>
<evidence type="ECO:0008006" key="3">
    <source>
        <dbReference type="Google" id="ProtNLM"/>
    </source>
</evidence>
<accession>A0A0G0WCU8</accession>
<sequence>MISKTEERLQAIKLRQQGYSYNEILAEVPVAKSSLSLWLRDIGLADKQKQKLTQKRKQAHLKAIETIKHKRIKLTNEIMERSQKEIGNLSKRELWLIGVCLYWAEGAKQKEYNVSERVFFGNSDPDMLKVFLMWLTKICDISPKDIKCRLHIHESADEVKALEYWSNELNIPIEEFEKTIFKRHRPKTNRHINKNYYGLIRVCVSKSTNFNRQIAGWIKGISKNI</sequence>
<name>A0A0G0WCU8_UNCC2</name>
<reference evidence="1 2" key="1">
    <citation type="journal article" date="2015" name="Nature">
        <title>rRNA introns, odd ribosomes, and small enigmatic genomes across a large radiation of phyla.</title>
        <authorList>
            <person name="Brown C.T."/>
            <person name="Hug L.A."/>
            <person name="Thomas B.C."/>
            <person name="Sharon I."/>
            <person name="Castelle C.J."/>
            <person name="Singh A."/>
            <person name="Wilkins M.J."/>
            <person name="Williams K.H."/>
            <person name="Banfield J.F."/>
        </authorList>
    </citation>
    <scope>NUCLEOTIDE SEQUENCE [LARGE SCALE GENOMIC DNA]</scope>
</reference>
<proteinExistence type="predicted"/>
<evidence type="ECO:0000313" key="1">
    <source>
        <dbReference type="EMBL" id="KKS09897.1"/>
    </source>
</evidence>
<protein>
    <recommendedName>
        <fullName evidence="3">Resolvase helix-turn-helix domain protein</fullName>
    </recommendedName>
</protein>
<dbReference type="EMBL" id="LCBL01000001">
    <property type="protein sequence ID" value="KKS09897.1"/>
    <property type="molecule type" value="Genomic_DNA"/>
</dbReference>
<dbReference type="AlphaFoldDB" id="A0A0G0WCU8"/>
<evidence type="ECO:0000313" key="2">
    <source>
        <dbReference type="Proteomes" id="UP000033869"/>
    </source>
</evidence>
<gene>
    <name evidence="1" type="ORF">UU65_C0001G0302</name>
</gene>
<dbReference type="Proteomes" id="UP000033869">
    <property type="component" value="Unassembled WGS sequence"/>
</dbReference>